<dbReference type="InterPro" id="IPR017850">
    <property type="entry name" value="Alkaline_phosphatase_core_sf"/>
</dbReference>
<accession>A0A382ZZZ9</accession>
<feature type="non-terminal residue" evidence="6">
    <location>
        <position position="226"/>
    </location>
</feature>
<reference evidence="6" key="1">
    <citation type="submission" date="2018-05" db="EMBL/GenBank/DDBJ databases">
        <authorList>
            <person name="Lanie J.A."/>
            <person name="Ng W.-L."/>
            <person name="Kazmierczak K.M."/>
            <person name="Andrzejewski T.M."/>
            <person name="Davidsen T.M."/>
            <person name="Wayne K.J."/>
            <person name="Tettelin H."/>
            <person name="Glass J.I."/>
            <person name="Rusch D."/>
            <person name="Podicherti R."/>
            <person name="Tsui H.-C.T."/>
            <person name="Winkler M.E."/>
        </authorList>
    </citation>
    <scope>NUCLEOTIDE SEQUENCE</scope>
</reference>
<evidence type="ECO:0000256" key="2">
    <source>
        <dbReference type="ARBA" id="ARBA00022723"/>
    </source>
</evidence>
<dbReference type="GO" id="GO:0004065">
    <property type="term" value="F:arylsulfatase activity"/>
    <property type="evidence" value="ECO:0007669"/>
    <property type="project" value="TreeGrafter"/>
</dbReference>
<dbReference type="SUPFAM" id="SSF53649">
    <property type="entry name" value="Alkaline phosphatase-like"/>
    <property type="match status" value="1"/>
</dbReference>
<dbReference type="PANTHER" id="PTHR42693:SF53">
    <property type="entry name" value="ENDO-4-O-SULFATASE"/>
    <property type="match status" value="1"/>
</dbReference>
<organism evidence="6">
    <name type="scientific">marine metagenome</name>
    <dbReference type="NCBI Taxonomy" id="408172"/>
    <lineage>
        <taxon>unclassified sequences</taxon>
        <taxon>metagenomes</taxon>
        <taxon>ecological metagenomes</taxon>
    </lineage>
</organism>
<dbReference type="InterPro" id="IPR050738">
    <property type="entry name" value="Sulfatase"/>
</dbReference>
<evidence type="ECO:0000313" key="6">
    <source>
        <dbReference type="EMBL" id="SVE00909.1"/>
    </source>
</evidence>
<feature type="domain" description="Sulfatase N-terminal" evidence="5">
    <location>
        <begin position="25"/>
        <end position="213"/>
    </location>
</feature>
<dbReference type="PANTHER" id="PTHR42693">
    <property type="entry name" value="ARYLSULFATASE FAMILY MEMBER"/>
    <property type="match status" value="1"/>
</dbReference>
<evidence type="ECO:0000256" key="4">
    <source>
        <dbReference type="ARBA" id="ARBA00022837"/>
    </source>
</evidence>
<evidence type="ECO:0000256" key="1">
    <source>
        <dbReference type="ARBA" id="ARBA00008779"/>
    </source>
</evidence>
<evidence type="ECO:0000256" key="3">
    <source>
        <dbReference type="ARBA" id="ARBA00022801"/>
    </source>
</evidence>
<dbReference type="InterPro" id="IPR000917">
    <property type="entry name" value="Sulfatase_N"/>
</dbReference>
<evidence type="ECO:0000259" key="5">
    <source>
        <dbReference type="Pfam" id="PF00884"/>
    </source>
</evidence>
<dbReference type="Pfam" id="PF00884">
    <property type="entry name" value="Sulfatase"/>
    <property type="match status" value="1"/>
</dbReference>
<sequence length="226" mass="23652">MLACGTDSPAGLDDLVTPPSTSNGPNILLIIADDLGLDATPGYGDGIKAHMPVLQSLQSEGLTFDNAWACPVCSPTRSSILTGRHGFRTGGLGAEPPENAIPAEEVSLHALLAAQTNYNAALIGKWHLSGTSNGNADSPALLSIDHYAGSLSGSHQDYNAVRLTQNGVTSTVDQYATALFTDLALDWLKGQTSPWFLWLAYTAPHAPFHLPPDSLHHSQGLSGDSA</sequence>
<keyword evidence="2" id="KW-0479">Metal-binding</keyword>
<name>A0A382ZZZ9_9ZZZZ</name>
<protein>
    <recommendedName>
        <fullName evidence="5">Sulfatase N-terminal domain-containing protein</fullName>
    </recommendedName>
</protein>
<dbReference type="GO" id="GO:0046872">
    <property type="term" value="F:metal ion binding"/>
    <property type="evidence" value="ECO:0007669"/>
    <property type="project" value="UniProtKB-KW"/>
</dbReference>
<keyword evidence="4" id="KW-0106">Calcium</keyword>
<dbReference type="InterPro" id="IPR024607">
    <property type="entry name" value="Sulfatase_CS"/>
</dbReference>
<dbReference type="Gene3D" id="3.40.720.10">
    <property type="entry name" value="Alkaline Phosphatase, subunit A"/>
    <property type="match status" value="1"/>
</dbReference>
<keyword evidence="3" id="KW-0378">Hydrolase</keyword>
<dbReference type="PROSITE" id="PS00523">
    <property type="entry name" value="SULFATASE_1"/>
    <property type="match status" value="1"/>
</dbReference>
<gene>
    <name evidence="6" type="ORF">METZ01_LOCUS453763</name>
</gene>
<dbReference type="EMBL" id="UINC01187930">
    <property type="protein sequence ID" value="SVE00909.1"/>
    <property type="molecule type" value="Genomic_DNA"/>
</dbReference>
<dbReference type="AlphaFoldDB" id="A0A382ZZZ9"/>
<proteinExistence type="inferred from homology"/>
<comment type="similarity">
    <text evidence="1">Belongs to the sulfatase family.</text>
</comment>